<dbReference type="SUPFAM" id="SSF48371">
    <property type="entry name" value="ARM repeat"/>
    <property type="match status" value="2"/>
</dbReference>
<dbReference type="GO" id="GO:0042147">
    <property type="term" value="P:retrograde transport, endosome to Golgi"/>
    <property type="evidence" value="ECO:0007669"/>
    <property type="project" value="TreeGrafter"/>
</dbReference>
<dbReference type="InterPro" id="IPR046837">
    <property type="entry name" value="Laa1/Sip1/HEATR5-like_HEAT"/>
</dbReference>
<dbReference type="GO" id="GO:0008104">
    <property type="term" value="P:intracellular protein localization"/>
    <property type="evidence" value="ECO:0007669"/>
    <property type="project" value="TreeGrafter"/>
</dbReference>
<dbReference type="Pfam" id="PF20210">
    <property type="entry name" value="Laa1_Sip1_HTR5"/>
    <property type="match status" value="1"/>
</dbReference>
<organism evidence="4 5">
    <name type="scientific">Mycena albidolilacea</name>
    <dbReference type="NCBI Taxonomy" id="1033008"/>
    <lineage>
        <taxon>Eukaryota</taxon>
        <taxon>Fungi</taxon>
        <taxon>Dikarya</taxon>
        <taxon>Basidiomycota</taxon>
        <taxon>Agaricomycotina</taxon>
        <taxon>Agaricomycetes</taxon>
        <taxon>Agaricomycetidae</taxon>
        <taxon>Agaricales</taxon>
        <taxon>Marasmiineae</taxon>
        <taxon>Mycenaceae</taxon>
        <taxon>Mycena</taxon>
    </lineage>
</organism>
<dbReference type="EMBL" id="JARIHO010000016">
    <property type="protein sequence ID" value="KAJ7349238.1"/>
    <property type="molecule type" value="Genomic_DNA"/>
</dbReference>
<dbReference type="GO" id="GO:0016020">
    <property type="term" value="C:membrane"/>
    <property type="evidence" value="ECO:0007669"/>
    <property type="project" value="TreeGrafter"/>
</dbReference>
<feature type="region of interest" description="Disordered" evidence="2">
    <location>
        <begin position="1250"/>
        <end position="1269"/>
    </location>
</feature>
<proteinExistence type="inferred from homology"/>
<sequence length="2032" mass="218044">MAAQPIVIADLEESEITGENGEMYLFQWLSSTEKSINEAPIEHLKSKQSELEASLVKIVLAQDPFPIPGRALRNCVARCLVALYTRGETRTLFDTLQAFIKVVIDFKTPDRDSHKIAAFSVIGDLMKVFGSQFMSFMAEITATAVRTVKSSNIPLLRYHALVALQKSLTTASRAVTEASFKDVLKQMRAALVDKCLPVQRGAADVIIALYSGSDGHAPPSAADVEGILAQSVKSLETADQITRKAHAVLVGHLLASTQIPRVVVSTEPKAAKKDKKPGEADDEDTPTPAGVGDIAKPTLTVSEMLVSLSTHFNKSALTRKSRIGLFDFYAALLTKLGPSFVESQYAVIVSHLTTEIIIGPLGRPARTRYEGLLVRTLVGTLLRDLVGERMLSEQGQIGAIRELANVYLKRWPALMPNSTAPNEAVLVIVLREVAGLLRQLGNAPPPVQDAVAEPLVTLLAHPSHSVRVNTAWALRCFCYSTPLRLPKTILVVMELLQRDLATLLTPAAGPDVPLRALGHAYGLAALISAIPARPLYVSYDASAKVLDMAIALLKRAGEHDVRIAGTEVEVAWTALAALMALGPNFVRPHLPQLLVLWRNALPKPTSKDTGAGAAGRGPAEWGFLLHVRESALGAVLCFLKYNSGTLVTLDVARRIAAVLSNALAFANHFISPAVQDALGLSDPATQQALQQQNAQNGAQRGLPLPAREALLRRRVHQCFAVLGFSGITEATQATLLQSCVTLFASPDGYAGANAVQAAIAASSGTFTGIWASGDGYAHGVTFIEIGGDELEEDGKLGKEKDLLNRDSVEVAIDNLLRKPVLGACEHDPLSLCQARISNAEYHLEEPPPPNTSVVDTAIELFAQLLPLQDLTSTVKILTLLLELIRSPKLEKNAGRKAAVFINAGVAVVLALRQIMASTQSRRAKDTFGSTQVTTLLSPFLKDALVDGDLVLRAASSESIGRLANVAGTTFLTGQIKLLVDQVVNNRDPHGRAGCALAFGAIYSHVGGLAAGPLLKTTVNVLMSLGNDPHPVVHFWALNALGRVMHAASLAYAPFVSSTLGMLLKVYLMESHEREGGTLLNANLSGDCPAYPVVCQITDAVITILGPDMQESSRTRTLVLNLVHEFSREDDEGICVEAIKCMQHFLMFAPDHVNIPDLVNQFRTHLSSSRRPLKLASINALYQLVQKDALAMSRLGGDRLVEDLFGMLDDDSSVQGVRDVITSWLQQTVVHTPSAWIDLCQRIMSRTTASQQVADAASGQGPRDDEGESLNFAMQDGAAGGRKLSTSRWRTQLFALECLHKICTLVANSGRKEHLDIKYARTLGITSSGLLFSRVPDLIKMAFTAATAYVTEIRLEGLVVLRDVIEIFATAPDPAYDDALLLEQHQAPITAALTPAFSADSTPEILASAVHACAVFVGCGVVKDVSRMGRILKLVTVALDQSKDSGMLSLGETGELSPNASAMLRISTLSAWAQLEIASTQQAYLTDVLKPYRSTLASLWLASLRDYASIRIDSEFLHDTSSVALDSSYSSLGKEVLLPYYANSWSVILQAIATAMQANDPHILAAMDGQELGKDMKAPAKEARREEPTMFFYIVFGLVYEALATASAESGSSVTSRQTTVTAALQTLKCLVRPEYAGKAIMEPAIFDEFISLCYRMAMTEPAPIQIHLVEVLAIIAATQDQAAGSDPLSNTSPRAHCLRICSHILRHSTSSRGAIIQGDVPDRIKMIMAAFSAFVSISTSIKSLQREDVRAVGILLYSELLKDESSEIDLVGPTLTALKSLLDLPMASPDAGDRYSRLVHGLISSCLLNIDEMGGRQGAISSKKIKNNLLAAVLILTVVPPSVTVGEAVIEHSCFLITQKLLDVGETSLPAAHCAKTLIVASTSGNAMLQQCARMLIPGLIEYIAKMAPLVSDGSITEPHAAAIGEVWKAFSAFFASVSEAHRTRLLGVLLPTITLLLTNPQAAATPVTSQSVKELLVYATSSPAAFKEAAGKLDPATRELLEQSVRRAVGAGSQTTATQATAKPHISLRSF</sequence>
<dbReference type="GO" id="GO:0005794">
    <property type="term" value="C:Golgi apparatus"/>
    <property type="evidence" value="ECO:0007669"/>
    <property type="project" value="TreeGrafter"/>
</dbReference>
<evidence type="ECO:0000313" key="5">
    <source>
        <dbReference type="Proteomes" id="UP001218218"/>
    </source>
</evidence>
<dbReference type="Proteomes" id="UP001218218">
    <property type="component" value="Unassembled WGS sequence"/>
</dbReference>
<gene>
    <name evidence="4" type="ORF">DFH08DRAFT_923995</name>
</gene>
<evidence type="ECO:0000313" key="4">
    <source>
        <dbReference type="EMBL" id="KAJ7349238.1"/>
    </source>
</evidence>
<feature type="compositionally biased region" description="Low complexity" evidence="2">
    <location>
        <begin position="2012"/>
        <end position="2023"/>
    </location>
</feature>
<evidence type="ECO:0000256" key="1">
    <source>
        <dbReference type="ARBA" id="ARBA00008304"/>
    </source>
</evidence>
<evidence type="ECO:0000256" key="2">
    <source>
        <dbReference type="SAM" id="MobiDB-lite"/>
    </source>
</evidence>
<feature type="region of interest" description="Disordered" evidence="2">
    <location>
        <begin position="265"/>
        <end position="293"/>
    </location>
</feature>
<dbReference type="GO" id="GO:0030139">
    <property type="term" value="C:endocytic vesicle"/>
    <property type="evidence" value="ECO:0007669"/>
    <property type="project" value="TreeGrafter"/>
</dbReference>
<dbReference type="InterPro" id="IPR057981">
    <property type="entry name" value="TPR_LAA1-like_C"/>
</dbReference>
<dbReference type="InterPro" id="IPR040108">
    <property type="entry name" value="Laa1/Sip1/HEATR5"/>
</dbReference>
<name>A0AAD7ES60_9AGAR</name>
<dbReference type="GO" id="GO:0005829">
    <property type="term" value="C:cytosol"/>
    <property type="evidence" value="ECO:0007669"/>
    <property type="project" value="GOC"/>
</dbReference>
<dbReference type="InterPro" id="IPR011989">
    <property type="entry name" value="ARM-like"/>
</dbReference>
<accession>A0AAD7ES60</accession>
<feature type="region of interest" description="Disordered" evidence="2">
    <location>
        <begin position="2012"/>
        <end position="2032"/>
    </location>
</feature>
<dbReference type="PANTHER" id="PTHR21663">
    <property type="entry name" value="HYPOTHETICAL HEAT DOMAIN-CONTAINING"/>
    <property type="match status" value="1"/>
</dbReference>
<dbReference type="PANTHER" id="PTHR21663:SF0">
    <property type="entry name" value="HEAT REPEAT-CONTAINING PROTEIN 5B"/>
    <property type="match status" value="1"/>
</dbReference>
<dbReference type="Gene3D" id="1.25.10.10">
    <property type="entry name" value="Leucine-rich Repeat Variant"/>
    <property type="match status" value="3"/>
</dbReference>
<reference evidence="4" key="1">
    <citation type="submission" date="2023-03" db="EMBL/GenBank/DDBJ databases">
        <title>Massive genome expansion in bonnet fungi (Mycena s.s.) driven by repeated elements and novel gene families across ecological guilds.</title>
        <authorList>
            <consortium name="Lawrence Berkeley National Laboratory"/>
            <person name="Harder C.B."/>
            <person name="Miyauchi S."/>
            <person name="Viragh M."/>
            <person name="Kuo A."/>
            <person name="Thoen E."/>
            <person name="Andreopoulos B."/>
            <person name="Lu D."/>
            <person name="Skrede I."/>
            <person name="Drula E."/>
            <person name="Henrissat B."/>
            <person name="Morin E."/>
            <person name="Kohler A."/>
            <person name="Barry K."/>
            <person name="LaButti K."/>
            <person name="Morin E."/>
            <person name="Salamov A."/>
            <person name="Lipzen A."/>
            <person name="Mereny Z."/>
            <person name="Hegedus B."/>
            <person name="Baldrian P."/>
            <person name="Stursova M."/>
            <person name="Weitz H."/>
            <person name="Taylor A."/>
            <person name="Grigoriev I.V."/>
            <person name="Nagy L.G."/>
            <person name="Martin F."/>
            <person name="Kauserud H."/>
        </authorList>
    </citation>
    <scope>NUCLEOTIDE SEQUENCE</scope>
    <source>
        <strain evidence="4">CBHHK002</strain>
    </source>
</reference>
<dbReference type="InterPro" id="IPR016024">
    <property type="entry name" value="ARM-type_fold"/>
</dbReference>
<feature type="domain" description="LAA1-like C-terminal TPR repeats" evidence="3">
    <location>
        <begin position="1847"/>
        <end position="2016"/>
    </location>
</feature>
<comment type="similarity">
    <text evidence="1">Belongs to the HEATR5 family.</text>
</comment>
<keyword evidence="5" id="KW-1185">Reference proteome</keyword>
<dbReference type="Pfam" id="PF25808">
    <property type="entry name" value="TPR_LAA1_C"/>
    <property type="match status" value="1"/>
</dbReference>
<evidence type="ECO:0000259" key="3">
    <source>
        <dbReference type="Pfam" id="PF25808"/>
    </source>
</evidence>
<dbReference type="GO" id="GO:0006897">
    <property type="term" value="P:endocytosis"/>
    <property type="evidence" value="ECO:0007669"/>
    <property type="project" value="TreeGrafter"/>
</dbReference>
<comment type="caution">
    <text evidence="4">The sequence shown here is derived from an EMBL/GenBank/DDBJ whole genome shotgun (WGS) entry which is preliminary data.</text>
</comment>
<dbReference type="Pfam" id="PF25468">
    <property type="entry name" value="HEAT_HEATR5A"/>
    <property type="match status" value="1"/>
</dbReference>
<protein>
    <submittedName>
        <fullName evidence="4">Clathrin-coated vesicle protein</fullName>
    </submittedName>
</protein>